<dbReference type="InterPro" id="IPR011993">
    <property type="entry name" value="PH-like_dom_sf"/>
</dbReference>
<evidence type="ECO:0000313" key="3">
    <source>
        <dbReference type="Proteomes" id="UP000281553"/>
    </source>
</evidence>
<dbReference type="Proteomes" id="UP000281553">
    <property type="component" value="Unassembled WGS sequence"/>
</dbReference>
<dbReference type="AlphaFoldDB" id="A0A3P7PI45"/>
<sequence>MRIVRTIGQAFDVCHRLALQKREAEDSSKAAKTEEETEGTGNSANEKTRRKVTPRKALERGHRSHSP</sequence>
<organism evidence="2 3">
    <name type="scientific">Dibothriocephalus latus</name>
    <name type="common">Fish tapeworm</name>
    <name type="synonym">Diphyllobothrium latum</name>
    <dbReference type="NCBI Taxonomy" id="60516"/>
    <lineage>
        <taxon>Eukaryota</taxon>
        <taxon>Metazoa</taxon>
        <taxon>Spiralia</taxon>
        <taxon>Lophotrochozoa</taxon>
        <taxon>Platyhelminthes</taxon>
        <taxon>Cestoda</taxon>
        <taxon>Eucestoda</taxon>
        <taxon>Diphyllobothriidea</taxon>
        <taxon>Diphyllobothriidae</taxon>
        <taxon>Dibothriocephalus</taxon>
    </lineage>
</organism>
<feature type="non-terminal residue" evidence="2">
    <location>
        <position position="67"/>
    </location>
</feature>
<dbReference type="Gene3D" id="2.30.29.30">
    <property type="entry name" value="Pleckstrin-homology domain (PH domain)/Phosphotyrosine-binding domain (PTB)"/>
    <property type="match status" value="1"/>
</dbReference>
<evidence type="ECO:0000256" key="1">
    <source>
        <dbReference type="SAM" id="MobiDB-lite"/>
    </source>
</evidence>
<accession>A0A3P7PI45</accession>
<keyword evidence="3" id="KW-1185">Reference proteome</keyword>
<evidence type="ECO:0000313" key="2">
    <source>
        <dbReference type="EMBL" id="VDN49673.1"/>
    </source>
</evidence>
<dbReference type="EMBL" id="UYRU01123257">
    <property type="protein sequence ID" value="VDN49673.1"/>
    <property type="molecule type" value="Genomic_DNA"/>
</dbReference>
<gene>
    <name evidence="2" type="ORF">DILT_LOCUS19850</name>
</gene>
<name>A0A3P7PI45_DIBLA</name>
<protein>
    <submittedName>
        <fullName evidence="2">Uncharacterized protein</fullName>
    </submittedName>
</protein>
<feature type="region of interest" description="Disordered" evidence="1">
    <location>
        <begin position="21"/>
        <end position="67"/>
    </location>
</feature>
<proteinExistence type="predicted"/>
<reference evidence="2 3" key="1">
    <citation type="submission" date="2018-11" db="EMBL/GenBank/DDBJ databases">
        <authorList>
            <consortium name="Pathogen Informatics"/>
        </authorList>
    </citation>
    <scope>NUCLEOTIDE SEQUENCE [LARGE SCALE GENOMIC DNA]</scope>
</reference>
<feature type="compositionally biased region" description="Basic and acidic residues" evidence="1">
    <location>
        <begin position="21"/>
        <end position="34"/>
    </location>
</feature>